<comment type="catalytic activity">
    <reaction evidence="1">
        <text>ATP + protein L-histidine = ADP + protein N-phospho-L-histidine.</text>
        <dbReference type="EC" id="2.7.13.3"/>
    </reaction>
</comment>
<dbReference type="InterPro" id="IPR005467">
    <property type="entry name" value="His_kinase_dom"/>
</dbReference>
<dbReference type="PROSITE" id="PS50109">
    <property type="entry name" value="HIS_KIN"/>
    <property type="match status" value="1"/>
</dbReference>
<comment type="subcellular location">
    <subcellularLocation>
        <location evidence="2">Membrane</location>
        <topology evidence="2">Multi-pass membrane protein</topology>
    </subcellularLocation>
</comment>
<dbReference type="EMBL" id="JAUYVI010000004">
    <property type="protein sequence ID" value="MDQ7248800.1"/>
    <property type="molecule type" value="Genomic_DNA"/>
</dbReference>
<reference evidence="15" key="1">
    <citation type="submission" date="2023-08" db="EMBL/GenBank/DDBJ databases">
        <title>Rhodospirillaceae gen. nov., a novel taxon isolated from the Yangtze River Yuezi River estuary sludge.</title>
        <authorList>
            <person name="Ruan L."/>
        </authorList>
    </citation>
    <scope>NUCLEOTIDE SEQUENCE [LARGE SCALE GENOMIC DNA]</scope>
    <source>
        <strain evidence="15">R-7</strain>
    </source>
</reference>
<dbReference type="CDD" id="cd00082">
    <property type="entry name" value="HisKA"/>
    <property type="match status" value="1"/>
</dbReference>
<keyword evidence="8 12" id="KW-1133">Transmembrane helix</keyword>
<dbReference type="Proteomes" id="UP001230156">
    <property type="component" value="Unassembled WGS sequence"/>
</dbReference>
<dbReference type="Pfam" id="PF02518">
    <property type="entry name" value="HATPase_c"/>
    <property type="match status" value="1"/>
</dbReference>
<dbReference type="SUPFAM" id="SSF55874">
    <property type="entry name" value="ATPase domain of HSP90 chaperone/DNA topoisomerase II/histidine kinase"/>
    <property type="match status" value="1"/>
</dbReference>
<evidence type="ECO:0000256" key="12">
    <source>
        <dbReference type="SAM" id="Phobius"/>
    </source>
</evidence>
<dbReference type="InterPro" id="IPR036890">
    <property type="entry name" value="HATPase_C_sf"/>
</dbReference>
<keyword evidence="5" id="KW-0808">Transferase</keyword>
<evidence type="ECO:0000256" key="1">
    <source>
        <dbReference type="ARBA" id="ARBA00000085"/>
    </source>
</evidence>
<feature type="domain" description="Histidine kinase" evidence="13">
    <location>
        <begin position="283"/>
        <end position="485"/>
    </location>
</feature>
<evidence type="ECO:0000256" key="3">
    <source>
        <dbReference type="ARBA" id="ARBA00012438"/>
    </source>
</evidence>
<evidence type="ECO:0000256" key="9">
    <source>
        <dbReference type="ARBA" id="ARBA00023012"/>
    </source>
</evidence>
<evidence type="ECO:0000256" key="11">
    <source>
        <dbReference type="SAM" id="MobiDB-lite"/>
    </source>
</evidence>
<proteinExistence type="predicted"/>
<dbReference type="PANTHER" id="PTHR45436">
    <property type="entry name" value="SENSOR HISTIDINE KINASE YKOH"/>
    <property type="match status" value="1"/>
</dbReference>
<organism evidence="14 15">
    <name type="scientific">Dongia sedimenti</name>
    <dbReference type="NCBI Taxonomy" id="3064282"/>
    <lineage>
        <taxon>Bacteria</taxon>
        <taxon>Pseudomonadati</taxon>
        <taxon>Pseudomonadota</taxon>
        <taxon>Alphaproteobacteria</taxon>
        <taxon>Rhodospirillales</taxon>
        <taxon>Dongiaceae</taxon>
        <taxon>Dongia</taxon>
    </lineage>
</organism>
<feature type="region of interest" description="Disordered" evidence="11">
    <location>
        <begin position="1"/>
        <end position="20"/>
    </location>
</feature>
<gene>
    <name evidence="14" type="ORF">Q8A70_14035</name>
</gene>
<feature type="transmembrane region" description="Helical" evidence="12">
    <location>
        <begin position="43"/>
        <end position="66"/>
    </location>
</feature>
<dbReference type="InterPro" id="IPR003661">
    <property type="entry name" value="HisK_dim/P_dom"/>
</dbReference>
<feature type="compositionally biased region" description="Basic and acidic residues" evidence="11">
    <location>
        <begin position="1"/>
        <end position="12"/>
    </location>
</feature>
<keyword evidence="9" id="KW-0902">Two-component regulatory system</keyword>
<dbReference type="InterPro" id="IPR004358">
    <property type="entry name" value="Sig_transdc_His_kin-like_C"/>
</dbReference>
<accession>A0ABU0YM63</accession>
<evidence type="ECO:0000256" key="6">
    <source>
        <dbReference type="ARBA" id="ARBA00022692"/>
    </source>
</evidence>
<keyword evidence="4" id="KW-0597">Phosphoprotein</keyword>
<evidence type="ECO:0000259" key="13">
    <source>
        <dbReference type="PROSITE" id="PS50109"/>
    </source>
</evidence>
<dbReference type="Pfam" id="PF00512">
    <property type="entry name" value="HisKA"/>
    <property type="match status" value="1"/>
</dbReference>
<dbReference type="InterPro" id="IPR003594">
    <property type="entry name" value="HATPase_dom"/>
</dbReference>
<keyword evidence="10 12" id="KW-0472">Membrane</keyword>
<name>A0ABU0YM63_9PROT</name>
<evidence type="ECO:0000256" key="8">
    <source>
        <dbReference type="ARBA" id="ARBA00022989"/>
    </source>
</evidence>
<keyword evidence="7" id="KW-0418">Kinase</keyword>
<dbReference type="Gene3D" id="1.10.287.130">
    <property type="match status" value="1"/>
</dbReference>
<keyword evidence="6 12" id="KW-0812">Transmembrane</keyword>
<dbReference type="Gene3D" id="3.30.565.10">
    <property type="entry name" value="Histidine kinase-like ATPase, C-terminal domain"/>
    <property type="match status" value="1"/>
</dbReference>
<evidence type="ECO:0000256" key="5">
    <source>
        <dbReference type="ARBA" id="ARBA00022679"/>
    </source>
</evidence>
<dbReference type="RefSeq" id="WP_379956281.1">
    <property type="nucleotide sequence ID" value="NZ_JAUYVI010000004.1"/>
</dbReference>
<dbReference type="SMART" id="SM00388">
    <property type="entry name" value="HisKA"/>
    <property type="match status" value="1"/>
</dbReference>
<evidence type="ECO:0000313" key="14">
    <source>
        <dbReference type="EMBL" id="MDQ7248800.1"/>
    </source>
</evidence>
<dbReference type="EC" id="2.7.13.3" evidence="3"/>
<keyword evidence="14" id="KW-0547">Nucleotide-binding</keyword>
<dbReference type="InterPro" id="IPR036097">
    <property type="entry name" value="HisK_dim/P_sf"/>
</dbReference>
<keyword evidence="14" id="KW-0067">ATP-binding</keyword>
<evidence type="ECO:0000313" key="15">
    <source>
        <dbReference type="Proteomes" id="UP001230156"/>
    </source>
</evidence>
<dbReference type="GO" id="GO:0005524">
    <property type="term" value="F:ATP binding"/>
    <property type="evidence" value="ECO:0007669"/>
    <property type="project" value="UniProtKB-KW"/>
</dbReference>
<evidence type="ECO:0000256" key="2">
    <source>
        <dbReference type="ARBA" id="ARBA00004141"/>
    </source>
</evidence>
<dbReference type="SMART" id="SM00387">
    <property type="entry name" value="HATPase_c"/>
    <property type="match status" value="1"/>
</dbReference>
<keyword evidence="15" id="KW-1185">Reference proteome</keyword>
<evidence type="ECO:0000256" key="10">
    <source>
        <dbReference type="ARBA" id="ARBA00023136"/>
    </source>
</evidence>
<protein>
    <recommendedName>
        <fullName evidence="3">histidine kinase</fullName>
        <ecNumber evidence="3">2.7.13.3</ecNumber>
    </recommendedName>
</protein>
<dbReference type="PANTHER" id="PTHR45436:SF15">
    <property type="entry name" value="SENSOR HISTIDINE KINASE CUSS"/>
    <property type="match status" value="1"/>
</dbReference>
<evidence type="ECO:0000256" key="7">
    <source>
        <dbReference type="ARBA" id="ARBA00022777"/>
    </source>
</evidence>
<feature type="transmembrane region" description="Helical" evidence="12">
    <location>
        <begin position="202"/>
        <end position="225"/>
    </location>
</feature>
<comment type="caution">
    <text evidence="14">The sequence shown here is derived from an EMBL/GenBank/DDBJ whole genome shotgun (WGS) entry which is preliminary data.</text>
</comment>
<dbReference type="PRINTS" id="PR00344">
    <property type="entry name" value="BCTRLSENSOR"/>
</dbReference>
<dbReference type="SUPFAM" id="SSF47384">
    <property type="entry name" value="Homodimeric domain of signal transducing histidine kinase"/>
    <property type="match status" value="1"/>
</dbReference>
<dbReference type="InterPro" id="IPR050428">
    <property type="entry name" value="TCS_sensor_his_kinase"/>
</dbReference>
<sequence>MPGGRPLRDPPRAETGLNRSPAPVAEATVLDMGHHRASLQSRLIVRLCAVFVAFFLVAGMVVFLIYHTDSEEIPFDVLADDLHSLTLALTVESDGSVKVDETKLSPSFGYMVRTLDGKVILSGGRHADELQIIETPAPDEVTQSCRLTGKERPQRARPRNRQCSLSEQIDINGDTLVMQVTRRVSRNSTALDALFYEWLGEYLPVTVPMLLALMAALIFTLRGALKPLERLMRYARSITPSQTGVRLPTDDLPRELLGPVEAINGALDRLDRGFQAQRDFLADAAHELRTPLAILAAHLDSIQDPAGTAALRADVERMTRLVSQLLMVAHLEALTIRPDEQADLSEIAAEVATLMAPLAVKNGRNIAVLNAEHPVPVRGNRDALYQALRNLVENALKFTPPGTEVEIEIDPSGGVSVSDRGPGIPEAQRALLFQRFWRADRRQSGGAGLGLAITQRIAAAHAGRLLVDDNPGGGARFTLRVPRLG</sequence>
<evidence type="ECO:0000256" key="4">
    <source>
        <dbReference type="ARBA" id="ARBA00022553"/>
    </source>
</evidence>